<protein>
    <recommendedName>
        <fullName evidence="5">Chaplin domain-containing protein</fullName>
    </recommendedName>
</protein>
<keyword evidence="2" id="KW-0732">Signal</keyword>
<dbReference type="Proteomes" id="UP000176087">
    <property type="component" value="Unassembled WGS sequence"/>
</dbReference>
<feature type="chain" id="PRO_5009195857" description="Chaplin domain-containing protein" evidence="2">
    <location>
        <begin position="28"/>
        <end position="97"/>
    </location>
</feature>
<evidence type="ECO:0000313" key="4">
    <source>
        <dbReference type="Proteomes" id="UP000176087"/>
    </source>
</evidence>
<dbReference type="AlphaFoldDB" id="A0A1E7JQ80"/>
<accession>A0A1E7JQ80</accession>
<dbReference type="RefSeq" id="WP_070009310.1">
    <property type="nucleotide sequence ID" value="NZ_LJGS01000036.1"/>
</dbReference>
<name>A0A1E7JQ80_9ACTN</name>
<feature type="signal peptide" evidence="2">
    <location>
        <begin position="1"/>
        <end position="27"/>
    </location>
</feature>
<proteinExistence type="predicted"/>
<reference evidence="3 4" key="1">
    <citation type="journal article" date="2016" name="Front. Microbiol.">
        <title>Comparative Genomics Analysis of Streptomyces Species Reveals Their Adaptation to the Marine Environment and Their Diversity at the Genomic Level.</title>
        <authorList>
            <person name="Tian X."/>
            <person name="Zhang Z."/>
            <person name="Yang T."/>
            <person name="Chen M."/>
            <person name="Li J."/>
            <person name="Chen F."/>
            <person name="Yang J."/>
            <person name="Li W."/>
            <person name="Zhang B."/>
            <person name="Zhang Z."/>
            <person name="Wu J."/>
            <person name="Zhang C."/>
            <person name="Long L."/>
            <person name="Xiao J."/>
        </authorList>
    </citation>
    <scope>NUCLEOTIDE SEQUENCE [LARGE SCALE GENOMIC DNA]</scope>
    <source>
        <strain evidence="3 4">SCSIO 10390</strain>
    </source>
</reference>
<feature type="compositionally biased region" description="Polar residues" evidence="1">
    <location>
        <begin position="80"/>
        <end position="97"/>
    </location>
</feature>
<evidence type="ECO:0000256" key="2">
    <source>
        <dbReference type="SAM" id="SignalP"/>
    </source>
</evidence>
<evidence type="ECO:0008006" key="5">
    <source>
        <dbReference type="Google" id="ProtNLM"/>
    </source>
</evidence>
<keyword evidence="4" id="KW-1185">Reference proteome</keyword>
<organism evidence="3 4">
    <name type="scientific">Streptomyces abyssalis</name>
    <dbReference type="NCBI Taxonomy" id="933944"/>
    <lineage>
        <taxon>Bacteria</taxon>
        <taxon>Bacillati</taxon>
        <taxon>Actinomycetota</taxon>
        <taxon>Actinomycetes</taxon>
        <taxon>Kitasatosporales</taxon>
        <taxon>Streptomycetaceae</taxon>
        <taxon>Streptomyces</taxon>
    </lineage>
</organism>
<evidence type="ECO:0000313" key="3">
    <source>
        <dbReference type="EMBL" id="OEU90439.1"/>
    </source>
</evidence>
<evidence type="ECO:0000256" key="1">
    <source>
        <dbReference type="SAM" id="MobiDB-lite"/>
    </source>
</evidence>
<dbReference type="OrthoDB" id="4322581at2"/>
<dbReference type="STRING" id="933944.AN215_13380"/>
<sequence length="97" mass="9598">MRKLREAAVVAAMVGSVSMLGAGVATAQPESAGIACAQANADTIEEGDVDLPALVTLTPGGTDADTRARQNNCGVDVEGNVNTSPDATGTDATGPIQ</sequence>
<dbReference type="EMBL" id="LJGT01000038">
    <property type="protein sequence ID" value="OEU90439.1"/>
    <property type="molecule type" value="Genomic_DNA"/>
</dbReference>
<feature type="region of interest" description="Disordered" evidence="1">
    <location>
        <begin position="60"/>
        <end position="97"/>
    </location>
</feature>
<gene>
    <name evidence="3" type="ORF">AN215_13380</name>
</gene>
<comment type="caution">
    <text evidence="3">The sequence shown here is derived from an EMBL/GenBank/DDBJ whole genome shotgun (WGS) entry which is preliminary data.</text>
</comment>